<evidence type="ECO:0000313" key="3">
    <source>
        <dbReference type="Proteomes" id="UP000460715"/>
    </source>
</evidence>
<dbReference type="RefSeq" id="WP_160935973.1">
    <property type="nucleotide sequence ID" value="NZ_SNVJ01000004.1"/>
</dbReference>
<proteinExistence type="predicted"/>
<evidence type="ECO:0000256" key="1">
    <source>
        <dbReference type="SAM" id="MobiDB-lite"/>
    </source>
</evidence>
<reference evidence="2 3" key="1">
    <citation type="submission" date="2019-03" db="EMBL/GenBank/DDBJ databases">
        <title>Roseomonas sp. a novel Roseomonas species isolated from Sea whip Gorgonian.</title>
        <authorList>
            <person name="Li F."/>
            <person name="Pan X."/>
            <person name="Huang S."/>
            <person name="Li Z."/>
            <person name="Meng B."/>
        </authorList>
    </citation>
    <scope>NUCLEOTIDE SEQUENCE [LARGE SCALE GENOMIC DNA]</scope>
    <source>
        <strain evidence="2 3">M0104</strain>
    </source>
</reference>
<keyword evidence="3" id="KW-1185">Reference proteome</keyword>
<comment type="caution">
    <text evidence="2">The sequence shown here is derived from an EMBL/GenBank/DDBJ whole genome shotgun (WGS) entry which is preliminary data.</text>
</comment>
<sequence>MAELTPEQRQAAQARGRHFVAATDEQVATLSMQRRVFWMKGRAYLVVRSDGFLETVATLQAVLRQPQPAVERPHPAAPPEPAPSDPFPARPPSPAPAEDGAVAQKPAEAGEPERPAASAPAGRPAPAALAMTARLVASYVATNSVTIGELDGLIRSIHRTVTGLRQPRRP</sequence>
<evidence type="ECO:0000313" key="2">
    <source>
        <dbReference type="EMBL" id="MXP62844.1"/>
    </source>
</evidence>
<dbReference type="OrthoDB" id="7285302at2"/>
<name>A0A845B9R5_9PROT</name>
<dbReference type="EMBL" id="SNVJ01000004">
    <property type="protein sequence ID" value="MXP62844.1"/>
    <property type="molecule type" value="Genomic_DNA"/>
</dbReference>
<feature type="compositionally biased region" description="Low complexity" evidence="1">
    <location>
        <begin position="115"/>
        <end position="125"/>
    </location>
</feature>
<dbReference type="Proteomes" id="UP000460715">
    <property type="component" value="Unassembled WGS sequence"/>
</dbReference>
<dbReference type="AlphaFoldDB" id="A0A845B9R5"/>
<feature type="region of interest" description="Disordered" evidence="1">
    <location>
        <begin position="65"/>
        <end position="125"/>
    </location>
</feature>
<protein>
    <submittedName>
        <fullName evidence="2">Uncharacterized protein</fullName>
    </submittedName>
</protein>
<feature type="compositionally biased region" description="Pro residues" evidence="1">
    <location>
        <begin position="75"/>
        <end position="95"/>
    </location>
</feature>
<organism evidence="2 3">
    <name type="scientific">Teichococcus coralli</name>
    <dbReference type="NCBI Taxonomy" id="2545983"/>
    <lineage>
        <taxon>Bacteria</taxon>
        <taxon>Pseudomonadati</taxon>
        <taxon>Pseudomonadota</taxon>
        <taxon>Alphaproteobacteria</taxon>
        <taxon>Acetobacterales</taxon>
        <taxon>Roseomonadaceae</taxon>
        <taxon>Roseomonas</taxon>
    </lineage>
</organism>
<accession>A0A845B9R5</accession>
<gene>
    <name evidence="2" type="ORF">E0493_05705</name>
</gene>